<feature type="domain" description="Cyclic nucleotide-binding" evidence="1">
    <location>
        <begin position="1"/>
        <end position="111"/>
    </location>
</feature>
<organism evidence="2">
    <name type="scientific">hydrothermal vent metagenome</name>
    <dbReference type="NCBI Taxonomy" id="652676"/>
    <lineage>
        <taxon>unclassified sequences</taxon>
        <taxon>metagenomes</taxon>
        <taxon>ecological metagenomes</taxon>
    </lineage>
</organism>
<dbReference type="SMART" id="SM00100">
    <property type="entry name" value="cNMP"/>
    <property type="match status" value="1"/>
</dbReference>
<dbReference type="Pfam" id="PF00027">
    <property type="entry name" value="cNMP_binding"/>
    <property type="match status" value="1"/>
</dbReference>
<dbReference type="InterPro" id="IPR018488">
    <property type="entry name" value="cNMP-bd_CS"/>
</dbReference>
<dbReference type="GO" id="GO:0003700">
    <property type="term" value="F:DNA-binding transcription factor activity"/>
    <property type="evidence" value="ECO:0007669"/>
    <property type="project" value="TreeGrafter"/>
</dbReference>
<dbReference type="InterPro" id="IPR014710">
    <property type="entry name" value="RmlC-like_jellyroll"/>
</dbReference>
<gene>
    <name evidence="2" type="ORF">MNBD_NITROSPINAE01-66</name>
</gene>
<accession>A0A3B1CKH8</accession>
<sequence>MFLQIFEDEKPEITLKAGETLFNEGDDADSAYVVRDGEIRLSIKGKEIASIMTSSDIVGEMALIDDDKRSATAIAGPDGATLHILDKALFKDAISEDPEFAVELMKTLVTKIRAWGKTLK</sequence>
<dbReference type="PANTHER" id="PTHR24567:SF74">
    <property type="entry name" value="HTH-TYPE TRANSCRIPTIONAL REGULATOR ARCR"/>
    <property type="match status" value="1"/>
</dbReference>
<dbReference type="InterPro" id="IPR000595">
    <property type="entry name" value="cNMP-bd_dom"/>
</dbReference>
<evidence type="ECO:0000259" key="1">
    <source>
        <dbReference type="PROSITE" id="PS50042"/>
    </source>
</evidence>
<name>A0A3B1CKH8_9ZZZZ</name>
<dbReference type="PANTHER" id="PTHR24567">
    <property type="entry name" value="CRP FAMILY TRANSCRIPTIONAL REGULATORY PROTEIN"/>
    <property type="match status" value="1"/>
</dbReference>
<protein>
    <recommendedName>
        <fullName evidence="1">Cyclic nucleotide-binding domain-containing protein</fullName>
    </recommendedName>
</protein>
<dbReference type="SUPFAM" id="SSF51206">
    <property type="entry name" value="cAMP-binding domain-like"/>
    <property type="match status" value="1"/>
</dbReference>
<evidence type="ECO:0000313" key="2">
    <source>
        <dbReference type="EMBL" id="VAX24458.1"/>
    </source>
</evidence>
<reference evidence="2" key="1">
    <citation type="submission" date="2018-06" db="EMBL/GenBank/DDBJ databases">
        <authorList>
            <person name="Zhirakovskaya E."/>
        </authorList>
    </citation>
    <scope>NUCLEOTIDE SEQUENCE</scope>
</reference>
<dbReference type="InterPro" id="IPR018490">
    <property type="entry name" value="cNMP-bd_dom_sf"/>
</dbReference>
<dbReference type="PRINTS" id="PR00103">
    <property type="entry name" value="CAMPKINASE"/>
</dbReference>
<dbReference type="Gene3D" id="2.60.120.10">
    <property type="entry name" value="Jelly Rolls"/>
    <property type="match status" value="1"/>
</dbReference>
<dbReference type="PROSITE" id="PS00889">
    <property type="entry name" value="CNMP_BINDING_2"/>
    <property type="match status" value="1"/>
</dbReference>
<dbReference type="AlphaFoldDB" id="A0A3B1CKH8"/>
<proteinExistence type="predicted"/>
<dbReference type="CDD" id="cd00038">
    <property type="entry name" value="CAP_ED"/>
    <property type="match status" value="1"/>
</dbReference>
<dbReference type="EMBL" id="UOGC01000165">
    <property type="protein sequence ID" value="VAX24458.1"/>
    <property type="molecule type" value="Genomic_DNA"/>
</dbReference>
<dbReference type="InterPro" id="IPR050397">
    <property type="entry name" value="Env_Response_Regulators"/>
</dbReference>
<dbReference type="GO" id="GO:0005829">
    <property type="term" value="C:cytosol"/>
    <property type="evidence" value="ECO:0007669"/>
    <property type="project" value="TreeGrafter"/>
</dbReference>
<dbReference type="PROSITE" id="PS50042">
    <property type="entry name" value="CNMP_BINDING_3"/>
    <property type="match status" value="1"/>
</dbReference>